<dbReference type="SUPFAM" id="SSF55846">
    <property type="entry name" value="N-acetylmuramoyl-L-alanine amidase-like"/>
    <property type="match status" value="1"/>
</dbReference>
<dbReference type="EC" id="3.5.1.28" evidence="2"/>
<evidence type="ECO:0000313" key="7">
    <source>
        <dbReference type="Proteomes" id="UP000282028"/>
    </source>
</evidence>
<evidence type="ECO:0000259" key="5">
    <source>
        <dbReference type="SMART" id="SM00644"/>
    </source>
</evidence>
<keyword evidence="7" id="KW-1185">Reference proteome</keyword>
<proteinExistence type="predicted"/>
<dbReference type="PANTHER" id="PTHR30417">
    <property type="entry name" value="N-ACETYLMURAMOYL-L-ALANINE AMIDASE AMID"/>
    <property type="match status" value="1"/>
</dbReference>
<dbReference type="SMART" id="SM00644">
    <property type="entry name" value="Ami_2"/>
    <property type="match status" value="1"/>
</dbReference>
<organism evidence="6 7">
    <name type="scientific">Brevibacillus invocatus</name>
    <dbReference type="NCBI Taxonomy" id="173959"/>
    <lineage>
        <taxon>Bacteria</taxon>
        <taxon>Bacillati</taxon>
        <taxon>Bacillota</taxon>
        <taxon>Bacilli</taxon>
        <taxon>Bacillales</taxon>
        <taxon>Paenibacillaceae</taxon>
        <taxon>Brevibacillus</taxon>
    </lineage>
</organism>
<evidence type="ECO:0000256" key="4">
    <source>
        <dbReference type="ARBA" id="ARBA00023316"/>
    </source>
</evidence>
<accession>A0A3M8C674</accession>
<dbReference type="OrthoDB" id="9794294at2"/>
<dbReference type="EMBL" id="RHHR01000029">
    <property type="protein sequence ID" value="RNB71206.1"/>
    <property type="molecule type" value="Genomic_DNA"/>
</dbReference>
<dbReference type="GO" id="GO:0071555">
    <property type="term" value="P:cell wall organization"/>
    <property type="evidence" value="ECO:0007669"/>
    <property type="project" value="UniProtKB-KW"/>
</dbReference>
<dbReference type="InterPro" id="IPR012854">
    <property type="entry name" value="Cu_amine_oxidase-like_N"/>
</dbReference>
<dbReference type="GO" id="GO:0008745">
    <property type="term" value="F:N-acetylmuramoyl-L-alanine amidase activity"/>
    <property type="evidence" value="ECO:0007669"/>
    <property type="project" value="UniProtKB-EC"/>
</dbReference>
<dbReference type="InterPro" id="IPR051206">
    <property type="entry name" value="NAMLAA_amidase_2"/>
</dbReference>
<dbReference type="GO" id="GO:0009253">
    <property type="term" value="P:peptidoglycan catabolic process"/>
    <property type="evidence" value="ECO:0007669"/>
    <property type="project" value="InterPro"/>
</dbReference>
<dbReference type="GO" id="GO:0009254">
    <property type="term" value="P:peptidoglycan turnover"/>
    <property type="evidence" value="ECO:0007669"/>
    <property type="project" value="TreeGrafter"/>
</dbReference>
<evidence type="ECO:0000256" key="2">
    <source>
        <dbReference type="ARBA" id="ARBA00011901"/>
    </source>
</evidence>
<dbReference type="InterPro" id="IPR002502">
    <property type="entry name" value="Amidase_domain"/>
</dbReference>
<evidence type="ECO:0000313" key="6">
    <source>
        <dbReference type="EMBL" id="RNB71206.1"/>
    </source>
</evidence>
<dbReference type="Proteomes" id="UP000282028">
    <property type="component" value="Unassembled WGS sequence"/>
</dbReference>
<gene>
    <name evidence="6" type="ORF">EDM52_16115</name>
</gene>
<evidence type="ECO:0000256" key="1">
    <source>
        <dbReference type="ARBA" id="ARBA00001561"/>
    </source>
</evidence>
<dbReference type="AlphaFoldDB" id="A0A3M8C674"/>
<dbReference type="InterPro" id="IPR036505">
    <property type="entry name" value="Amidase/PGRP_sf"/>
</dbReference>
<dbReference type="Pfam" id="PF07833">
    <property type="entry name" value="Cu_amine_oxidN1"/>
    <property type="match status" value="1"/>
</dbReference>
<feature type="domain" description="N-acetylmuramoyl-L-alanine amidase" evidence="5">
    <location>
        <begin position="9"/>
        <end position="148"/>
    </location>
</feature>
<keyword evidence="3" id="KW-0378">Hydrolase</keyword>
<sequence>MRITEALLTNKNARPGKSIVPKGVVIHWTANPKAGADAMANRHYFNKPTTVASAHYIVDDKQIVRCLPETEMGYHVGAKSYKQDALARLSSYPNNCTIGIEMCVNADGRFSIMYQQTVELVVHILKRYGWDVNKLWRHYDITGKICPAFFVADQEAKMYRGLSAEEAWKRFKEDVHNLLTSHPQYPEVHVDKCDGQLSLGAQGYLKQGISYLPVRAVAEKAGCSVEWDPHTKVVRVNGQTVTAENVSGISYTPARELAEALGMQATWDAVRKAVILEAKQK</sequence>
<name>A0A3M8C674_9BACL</name>
<comment type="caution">
    <text evidence="6">The sequence shown here is derived from an EMBL/GenBank/DDBJ whole genome shotgun (WGS) entry which is preliminary data.</text>
</comment>
<dbReference type="InterPro" id="IPR036582">
    <property type="entry name" value="Mao_N_sf"/>
</dbReference>
<protein>
    <recommendedName>
        <fullName evidence="2">N-acetylmuramoyl-L-alanine amidase</fullName>
        <ecNumber evidence="2">3.5.1.28</ecNumber>
    </recommendedName>
</protein>
<dbReference type="Pfam" id="PF01510">
    <property type="entry name" value="Amidase_2"/>
    <property type="match status" value="1"/>
</dbReference>
<reference evidence="6 7" key="1">
    <citation type="submission" date="2018-10" db="EMBL/GenBank/DDBJ databases">
        <title>Phylogenomics of Brevibacillus.</title>
        <authorList>
            <person name="Dunlap C."/>
        </authorList>
    </citation>
    <scope>NUCLEOTIDE SEQUENCE [LARGE SCALE GENOMIC DNA]</scope>
    <source>
        <strain evidence="6 7">JCM 12215</strain>
    </source>
</reference>
<dbReference type="CDD" id="cd06583">
    <property type="entry name" value="PGRP"/>
    <property type="match status" value="1"/>
</dbReference>
<dbReference type="RefSeq" id="WP_122910002.1">
    <property type="nucleotide sequence ID" value="NZ_CBCSBE010000009.1"/>
</dbReference>
<comment type="catalytic activity">
    <reaction evidence="1">
        <text>Hydrolyzes the link between N-acetylmuramoyl residues and L-amino acid residues in certain cell-wall glycopeptides.</text>
        <dbReference type="EC" id="3.5.1.28"/>
    </reaction>
</comment>
<dbReference type="SUPFAM" id="SSF55383">
    <property type="entry name" value="Copper amine oxidase, domain N"/>
    <property type="match status" value="1"/>
</dbReference>
<dbReference type="PANTHER" id="PTHR30417:SF1">
    <property type="entry name" value="N-ACETYLMURAMOYL-L-ALANINE AMIDASE AMID"/>
    <property type="match status" value="1"/>
</dbReference>
<evidence type="ECO:0000256" key="3">
    <source>
        <dbReference type="ARBA" id="ARBA00022801"/>
    </source>
</evidence>
<dbReference type="Gene3D" id="3.40.80.10">
    <property type="entry name" value="Peptidoglycan recognition protein-like"/>
    <property type="match status" value="1"/>
</dbReference>
<keyword evidence="4" id="KW-0961">Cell wall biogenesis/degradation</keyword>